<dbReference type="InterPro" id="IPR005900">
    <property type="entry name" value="6-phosphogluconolactonase_DevB"/>
</dbReference>
<evidence type="ECO:0000256" key="6">
    <source>
        <dbReference type="ARBA" id="ARBA00020337"/>
    </source>
</evidence>
<accession>A0ABX1I8L0</accession>
<dbReference type="NCBIfam" id="TIGR01198">
    <property type="entry name" value="pgl"/>
    <property type="match status" value="1"/>
</dbReference>
<protein>
    <recommendedName>
        <fullName evidence="6 7">6-phosphogluconolactonase</fullName>
        <shortName evidence="7">6PGL</shortName>
        <ecNumber evidence="5 7">3.1.1.31</ecNumber>
    </recommendedName>
</protein>
<dbReference type="InterPro" id="IPR039104">
    <property type="entry name" value="6PGL"/>
</dbReference>
<evidence type="ECO:0000259" key="8">
    <source>
        <dbReference type="Pfam" id="PF01182"/>
    </source>
</evidence>
<proteinExistence type="inferred from homology"/>
<gene>
    <name evidence="7 9" type="primary">pgl</name>
    <name evidence="9" type="ORF">HF203_10250</name>
</gene>
<keyword evidence="7 9" id="KW-0378">Hydrolase</keyword>
<evidence type="ECO:0000256" key="1">
    <source>
        <dbReference type="ARBA" id="ARBA00000832"/>
    </source>
</evidence>
<dbReference type="InterPro" id="IPR037171">
    <property type="entry name" value="NagB/RpiA_transferase-like"/>
</dbReference>
<dbReference type="SUPFAM" id="SSF100950">
    <property type="entry name" value="NagB/RpiA/CoA transferase-like"/>
    <property type="match status" value="1"/>
</dbReference>
<dbReference type="Pfam" id="PF01182">
    <property type="entry name" value="Glucosamine_iso"/>
    <property type="match status" value="1"/>
</dbReference>
<dbReference type="Gene3D" id="3.40.50.1360">
    <property type="match status" value="1"/>
</dbReference>
<feature type="domain" description="Glucosamine/galactosamine-6-phosphate isomerase" evidence="8">
    <location>
        <begin position="13"/>
        <end position="215"/>
    </location>
</feature>
<dbReference type="GO" id="GO:0017057">
    <property type="term" value="F:6-phosphogluconolactonase activity"/>
    <property type="evidence" value="ECO:0007669"/>
    <property type="project" value="UniProtKB-EC"/>
</dbReference>
<dbReference type="InterPro" id="IPR006148">
    <property type="entry name" value="Glc/Gal-6P_isomerase"/>
</dbReference>
<dbReference type="Proteomes" id="UP000740754">
    <property type="component" value="Unassembled WGS sequence"/>
</dbReference>
<comment type="similarity">
    <text evidence="4 7">Belongs to the glucosamine/galactosamine-6-phosphate isomerase family. 6-phosphogluconolactonase subfamily.</text>
</comment>
<evidence type="ECO:0000313" key="9">
    <source>
        <dbReference type="EMBL" id="NKN33603.1"/>
    </source>
</evidence>
<evidence type="ECO:0000256" key="2">
    <source>
        <dbReference type="ARBA" id="ARBA00002681"/>
    </source>
</evidence>
<reference evidence="9 10" key="1">
    <citation type="submission" date="2020-04" db="EMBL/GenBank/DDBJ databases">
        <title>Draft Whole-Genome sequence of Marichromatium bheemlicum DSM 18632, type strain.</title>
        <authorList>
            <person name="Kyndt J.A."/>
            <person name="Meyer T.E."/>
        </authorList>
    </citation>
    <scope>NUCLEOTIDE SEQUENCE [LARGE SCALE GENOMIC DNA]</scope>
    <source>
        <strain evidence="9 10">DSM 18632</strain>
    </source>
</reference>
<evidence type="ECO:0000256" key="5">
    <source>
        <dbReference type="ARBA" id="ARBA00013198"/>
    </source>
</evidence>
<evidence type="ECO:0000256" key="3">
    <source>
        <dbReference type="ARBA" id="ARBA00004961"/>
    </source>
</evidence>
<evidence type="ECO:0000256" key="7">
    <source>
        <dbReference type="RuleBase" id="RU365095"/>
    </source>
</evidence>
<organism evidence="9 10">
    <name type="scientific">Marichromatium bheemlicum</name>
    <dbReference type="NCBI Taxonomy" id="365339"/>
    <lineage>
        <taxon>Bacteria</taxon>
        <taxon>Pseudomonadati</taxon>
        <taxon>Pseudomonadota</taxon>
        <taxon>Gammaproteobacteria</taxon>
        <taxon>Chromatiales</taxon>
        <taxon>Chromatiaceae</taxon>
        <taxon>Marichromatium</taxon>
    </lineage>
</organism>
<dbReference type="EC" id="3.1.1.31" evidence="5 7"/>
<dbReference type="PROSITE" id="PS00105">
    <property type="entry name" value="AA_TRANSFER_CLASS_1"/>
    <property type="match status" value="1"/>
</dbReference>
<name>A0ABX1I8L0_9GAMM</name>
<keyword evidence="10" id="KW-1185">Reference proteome</keyword>
<evidence type="ECO:0000313" key="10">
    <source>
        <dbReference type="Proteomes" id="UP000740754"/>
    </source>
</evidence>
<dbReference type="CDD" id="cd01400">
    <property type="entry name" value="6PGL"/>
    <property type="match status" value="1"/>
</dbReference>
<evidence type="ECO:0000256" key="4">
    <source>
        <dbReference type="ARBA" id="ARBA00010662"/>
    </source>
</evidence>
<comment type="function">
    <text evidence="2 7">Hydrolysis of 6-phosphogluconolactone to 6-phosphogluconate.</text>
</comment>
<comment type="caution">
    <text evidence="9">The sequence shown here is derived from an EMBL/GenBank/DDBJ whole genome shotgun (WGS) entry which is preliminary data.</text>
</comment>
<dbReference type="PANTHER" id="PTHR11054">
    <property type="entry name" value="6-PHOSPHOGLUCONOLACTONASE"/>
    <property type="match status" value="1"/>
</dbReference>
<comment type="pathway">
    <text evidence="3 7">Carbohydrate degradation; pentose phosphate pathway; D-ribulose 5-phosphate from D-glucose 6-phosphate (oxidative stage): step 2/3.</text>
</comment>
<dbReference type="RefSeq" id="WP_168669314.1">
    <property type="nucleotide sequence ID" value="NZ_JAAXKX010000013.1"/>
</dbReference>
<dbReference type="InterPro" id="IPR004838">
    <property type="entry name" value="NHTrfase_class1_PyrdxlP-BS"/>
</dbReference>
<comment type="catalytic activity">
    <reaction evidence="1 7">
        <text>6-phospho-D-glucono-1,5-lactone + H2O = 6-phospho-D-gluconate + H(+)</text>
        <dbReference type="Rhea" id="RHEA:12556"/>
        <dbReference type="ChEBI" id="CHEBI:15377"/>
        <dbReference type="ChEBI" id="CHEBI:15378"/>
        <dbReference type="ChEBI" id="CHEBI:57955"/>
        <dbReference type="ChEBI" id="CHEBI:58759"/>
        <dbReference type="EC" id="3.1.1.31"/>
    </reaction>
</comment>
<dbReference type="PANTHER" id="PTHR11054:SF0">
    <property type="entry name" value="6-PHOSPHOGLUCONOLACTONASE"/>
    <property type="match status" value="1"/>
</dbReference>
<sequence length="227" mass="23787">MSVSGVGFQVHESPEALAEVVASRVLAAAQRAIAARGRFTLVLAGGGTPLRVYERLATSPADWSRWHLFHGDERCLPPEDRQRNSRAIAACWLDRIALPPGQHHPIPAELGAEEAAHRYAALIAPLLPFDLVLLGMGEDGHTASLFPGHALAQTGLTMAVHEAPKPPPDRVTLTPAALSATREALVLVTGAGKREALARWRAGDGLPVASVAAAAGAEVLVDAAAWG</sequence>
<dbReference type="EMBL" id="JAAXKX010000013">
    <property type="protein sequence ID" value="NKN33603.1"/>
    <property type="molecule type" value="Genomic_DNA"/>
</dbReference>